<dbReference type="PROSITE" id="PS51193">
    <property type="entry name" value="HELICASE_ATP_BIND_2"/>
    <property type="match status" value="1"/>
</dbReference>
<keyword evidence="1" id="KW-0547">Nucleotide-binding</keyword>
<keyword evidence="3" id="KW-0067">ATP-binding</keyword>
<dbReference type="InterPro" id="IPR006555">
    <property type="entry name" value="ATP-dep_Helicase_C"/>
</dbReference>
<evidence type="ECO:0000259" key="4">
    <source>
        <dbReference type="PROSITE" id="PS51193"/>
    </source>
</evidence>
<dbReference type="InterPro" id="IPR006935">
    <property type="entry name" value="Helicase/UvrB_N"/>
</dbReference>
<evidence type="ECO:0000313" key="6">
    <source>
        <dbReference type="Proteomes" id="UP000221506"/>
    </source>
</evidence>
<dbReference type="Pfam" id="PF04851">
    <property type="entry name" value="ResIII"/>
    <property type="match status" value="1"/>
</dbReference>
<dbReference type="GO" id="GO:0003677">
    <property type="term" value="F:DNA binding"/>
    <property type="evidence" value="ECO:0007669"/>
    <property type="project" value="InterPro"/>
</dbReference>
<dbReference type="InterPro" id="IPR045028">
    <property type="entry name" value="DinG/Rad3-like"/>
</dbReference>
<dbReference type="GO" id="GO:0006139">
    <property type="term" value="P:nucleobase-containing compound metabolic process"/>
    <property type="evidence" value="ECO:0007669"/>
    <property type="project" value="InterPro"/>
</dbReference>
<sequence length="565" mass="64511">MNMIFQNYQKIFDLKTIEKEVEDCFPYEKFFAGQKEAIIQIVDSLINQGKKHVILEAPTGVGKTIIAYTAHRVLDKLLGSTRLKTTVTTTTKGLQAQYEKDTRTYDLKGKKNYMCPMGQEHYGTMGCKDLCSKKQCSPRRECPYVKRRLNWTENSYWRCTNTALFIEMCPLLCMRPENKADLVVFDECHKLPNTLLDHMEVEFEPEQLSPVNVFYGRVSDIYTLGCEIHKEVNDRFKNKVGQLVTFPDSLLPKVADLDERLNAFLELINEKMAEESVSDTIKEVCWRVIERCQDWSDTCEILTDCGVAEFVVQHADDKKVSLKPVYPAHVSEYGLFRKADYFIHMSATICGLDAYAKLIGIQDGEYSKISMAHPVDVDRRMVNFMPVAKMSGNAGENELAKVVTAINDLCQMHPGQNGLIHTASYKLAESIRDRSPLKRFMFIGRDRNQTMEILKMNAKNKTQVIVLSPSMEEGYDLSHDLCRWQAIAKVPFGYLGDPLVKYLSDKNPSAYVRETVLRVVQASGRVVRGVDDFGVTYILDSSFGGLLSRGDEFFPGWYQEALREF</sequence>
<dbReference type="EMBL" id="KY914485">
    <property type="protein sequence ID" value="ARK08000.1"/>
    <property type="molecule type" value="Genomic_DNA"/>
</dbReference>
<reference evidence="5 6" key="1">
    <citation type="submission" date="2017-04" db="EMBL/GenBank/DDBJ databases">
        <title>Complete genome sequence and characterization of temperature-dependent bacteriophage phiA8-29 infecting Aeromonas.</title>
        <authorList>
            <person name="He Y."/>
            <person name="Yang H."/>
        </authorList>
    </citation>
    <scope>NUCLEOTIDE SEQUENCE [LARGE SCALE GENOMIC DNA]</scope>
</reference>
<dbReference type="InterPro" id="IPR027417">
    <property type="entry name" value="P-loop_NTPase"/>
</dbReference>
<dbReference type="Gene3D" id="1.10.275.40">
    <property type="match status" value="1"/>
</dbReference>
<dbReference type="InterPro" id="IPR014013">
    <property type="entry name" value="Helic_SF1/SF2_ATP-bd_DinG/Rad3"/>
</dbReference>
<name>A0A1W6DYC2_9CAUD</name>
<evidence type="ECO:0000313" key="5">
    <source>
        <dbReference type="EMBL" id="ARK08000.1"/>
    </source>
</evidence>
<protein>
    <submittedName>
        <fullName evidence="5">Putative ATP-dependent helicase</fullName>
    </submittedName>
</protein>
<dbReference type="PANTHER" id="PTHR11472">
    <property type="entry name" value="DNA REPAIR DEAD HELICASE RAD3/XP-D SUBFAMILY MEMBER"/>
    <property type="match status" value="1"/>
</dbReference>
<keyword evidence="5" id="KW-0347">Helicase</keyword>
<organism evidence="5 6">
    <name type="scientific">Aeromonas phage phiA8-29</name>
    <dbReference type="NCBI Taxonomy" id="1978922"/>
    <lineage>
        <taxon>Viruses</taxon>
        <taxon>Duplodnaviria</taxon>
        <taxon>Heunggongvirae</taxon>
        <taxon>Uroviricota</taxon>
        <taxon>Caudoviricetes</taxon>
        <taxon>Pantevenvirales</taxon>
        <taxon>Ackermannviridae</taxon>
        <taxon>Tedavirus</taxon>
        <taxon>Tedavirus A829</taxon>
    </lineage>
</organism>
<proteinExistence type="predicted"/>
<evidence type="ECO:0000256" key="3">
    <source>
        <dbReference type="ARBA" id="ARBA00022840"/>
    </source>
</evidence>
<evidence type="ECO:0000256" key="1">
    <source>
        <dbReference type="ARBA" id="ARBA00022741"/>
    </source>
</evidence>
<dbReference type="Gene3D" id="3.40.50.300">
    <property type="entry name" value="P-loop containing nucleotide triphosphate hydrolases"/>
    <property type="match status" value="3"/>
</dbReference>
<evidence type="ECO:0000256" key="2">
    <source>
        <dbReference type="ARBA" id="ARBA00022801"/>
    </source>
</evidence>
<feature type="domain" description="Helicase ATP-binding" evidence="4">
    <location>
        <begin position="20"/>
        <end position="240"/>
    </location>
</feature>
<dbReference type="GO" id="GO:0016818">
    <property type="term" value="F:hydrolase activity, acting on acid anhydrides, in phosphorus-containing anhydrides"/>
    <property type="evidence" value="ECO:0007669"/>
    <property type="project" value="InterPro"/>
</dbReference>
<dbReference type="PANTHER" id="PTHR11472:SF34">
    <property type="entry name" value="REGULATOR OF TELOMERE ELONGATION HELICASE 1"/>
    <property type="match status" value="1"/>
</dbReference>
<accession>A0A1W6DYC2</accession>
<dbReference type="Pfam" id="PF13307">
    <property type="entry name" value="Helicase_C_2"/>
    <property type="match status" value="1"/>
</dbReference>
<dbReference type="Proteomes" id="UP000221506">
    <property type="component" value="Segment"/>
</dbReference>
<gene>
    <name evidence="5" type="ORF">phiA829_180</name>
</gene>
<dbReference type="SUPFAM" id="SSF52540">
    <property type="entry name" value="P-loop containing nucleoside triphosphate hydrolases"/>
    <property type="match status" value="1"/>
</dbReference>
<keyword evidence="2" id="KW-0378">Hydrolase</keyword>
<dbReference type="GO" id="GO:0005524">
    <property type="term" value="F:ATP binding"/>
    <property type="evidence" value="ECO:0007669"/>
    <property type="project" value="UniProtKB-KW"/>
</dbReference>
<dbReference type="GO" id="GO:0003678">
    <property type="term" value="F:DNA helicase activity"/>
    <property type="evidence" value="ECO:0007669"/>
    <property type="project" value="TreeGrafter"/>
</dbReference>
<keyword evidence="6" id="KW-1185">Reference proteome</keyword>
<dbReference type="SMART" id="SM00491">
    <property type="entry name" value="HELICc2"/>
    <property type="match status" value="1"/>
</dbReference>